<evidence type="ECO:0000313" key="4">
    <source>
        <dbReference type="Proteomes" id="UP000284621"/>
    </source>
</evidence>
<dbReference type="Pfam" id="PF20731">
    <property type="entry name" value="RE_NgoFVII_C"/>
    <property type="match status" value="1"/>
</dbReference>
<dbReference type="EMBL" id="QSID01000003">
    <property type="protein sequence ID" value="RHC66902.1"/>
    <property type="molecule type" value="Genomic_DNA"/>
</dbReference>
<evidence type="ECO:0000259" key="2">
    <source>
        <dbReference type="Pfam" id="PF20731"/>
    </source>
</evidence>
<evidence type="ECO:0000313" key="3">
    <source>
        <dbReference type="EMBL" id="RHC66902.1"/>
    </source>
</evidence>
<evidence type="ECO:0000259" key="1">
    <source>
        <dbReference type="Pfam" id="PF09565"/>
    </source>
</evidence>
<gene>
    <name evidence="3" type="ORF">DW833_03385</name>
</gene>
<dbReference type="Proteomes" id="UP000284621">
    <property type="component" value="Unassembled WGS sequence"/>
</dbReference>
<name>A0A414B7X9_9FIRM</name>
<dbReference type="Pfam" id="PF09565">
    <property type="entry name" value="RE_NgoFVII"/>
    <property type="match status" value="1"/>
</dbReference>
<dbReference type="CDD" id="cd09177">
    <property type="entry name" value="PLDc_RE_NgoFVII"/>
    <property type="match status" value="1"/>
</dbReference>
<dbReference type="Gene3D" id="3.30.870.10">
    <property type="entry name" value="Endonuclease Chain A"/>
    <property type="match status" value="1"/>
</dbReference>
<reference evidence="3 4" key="1">
    <citation type="submission" date="2018-08" db="EMBL/GenBank/DDBJ databases">
        <title>A genome reference for cultivated species of the human gut microbiota.</title>
        <authorList>
            <person name="Zou Y."/>
            <person name="Xue W."/>
            <person name="Luo G."/>
        </authorList>
    </citation>
    <scope>NUCLEOTIDE SEQUENCE [LARGE SCALE GENOMIC DNA]</scope>
    <source>
        <strain evidence="3 4">AM34-3LB</strain>
    </source>
</reference>
<feature type="domain" description="Restriction endonuclease type II NgoFVII N-terminal" evidence="1">
    <location>
        <begin position="18"/>
        <end position="175"/>
    </location>
</feature>
<accession>A0A414B7X9</accession>
<keyword evidence="3" id="KW-0378">Hydrolase</keyword>
<dbReference type="InterPro" id="IPR019065">
    <property type="entry name" value="RE_NgoFVII_N"/>
</dbReference>
<proteinExistence type="predicted"/>
<keyword evidence="3" id="KW-0540">Nuclease</keyword>
<sequence>MKLLYSNILPIGTEDNQQTITDCFEEQLSKSDRIEIAVGYVSRASLDELDSLVEKYHIRNICLNIGMYYIEGMPEGSYHAALKLNKKWIADGIGEVRIIRTFKYHGKVYCFYKSGEPFAAIMGSANLGVLKMEASNRRQYELSSLTTEADECKEISEHVLRLKMPNCSANIGDITDMPLIFEKNTALSGIELVTEVPPSNVEFYKRCMTYASFLLPLKVPAYDERHIDDKKHYTKSNVNVCYAAPRNKRKSRDWYETQLTVAKEITHIEGYPEKNVPFFVVTDDGYWFKAHTTSDGNKQFSAVGDELIMGRWLKGRLAAAGLVAPVNDTQKDTDRLGMITKEMLQEYGCENLYLKKTGQTALDEDGTALDVWMLSFKPKDQEGDDE</sequence>
<keyword evidence="3" id="KW-0255">Endonuclease</keyword>
<comment type="caution">
    <text evidence="3">The sequence shown here is derived from an EMBL/GenBank/DDBJ whole genome shotgun (WGS) entry which is preliminary data.</text>
</comment>
<feature type="domain" description="Restriction endonuclease type II NgoFVII C-terminal B3-like DNA-binding" evidence="2">
    <location>
        <begin position="213"/>
        <end position="345"/>
    </location>
</feature>
<organism evidence="3 4">
    <name type="scientific">Anaerobutyricum hallii</name>
    <dbReference type="NCBI Taxonomy" id="39488"/>
    <lineage>
        <taxon>Bacteria</taxon>
        <taxon>Bacillati</taxon>
        <taxon>Bacillota</taxon>
        <taxon>Clostridia</taxon>
        <taxon>Lachnospirales</taxon>
        <taxon>Lachnospiraceae</taxon>
        <taxon>Anaerobutyricum</taxon>
    </lineage>
</organism>
<dbReference type="GO" id="GO:0004519">
    <property type="term" value="F:endonuclease activity"/>
    <property type="evidence" value="ECO:0007669"/>
    <property type="project" value="UniProtKB-KW"/>
</dbReference>
<keyword evidence="4" id="KW-1185">Reference proteome</keyword>
<dbReference type="RefSeq" id="WP_118380564.1">
    <property type="nucleotide sequence ID" value="NZ_CABJFJ010000003.1"/>
</dbReference>
<protein>
    <submittedName>
        <fullName evidence="3">NgoFVII family restriction endonuclease</fullName>
    </submittedName>
</protein>
<dbReference type="AlphaFoldDB" id="A0A414B7X9"/>
<dbReference type="InterPro" id="IPR048923">
    <property type="entry name" value="RE_NgoFVII_C"/>
</dbReference>